<keyword evidence="4" id="KW-1185">Reference proteome</keyword>
<evidence type="ECO:0000259" key="2">
    <source>
        <dbReference type="PROSITE" id="PS50041"/>
    </source>
</evidence>
<protein>
    <recommendedName>
        <fullName evidence="2">C-type lectin domain-containing protein</fullName>
    </recommendedName>
</protein>
<feature type="domain" description="C-type lectin" evidence="2">
    <location>
        <begin position="223"/>
        <end position="349"/>
    </location>
</feature>
<dbReference type="Ensembl" id="ENSCMIT00000018881.1">
    <property type="protein sequence ID" value="ENSCMIP00000018531.1"/>
    <property type="gene ID" value="ENSCMIG00000008699.1"/>
</dbReference>
<organism evidence="3 4">
    <name type="scientific">Callorhinchus milii</name>
    <name type="common">Ghost shark</name>
    <dbReference type="NCBI Taxonomy" id="7868"/>
    <lineage>
        <taxon>Eukaryota</taxon>
        <taxon>Metazoa</taxon>
        <taxon>Chordata</taxon>
        <taxon>Craniata</taxon>
        <taxon>Vertebrata</taxon>
        <taxon>Chondrichthyes</taxon>
        <taxon>Holocephali</taxon>
        <taxon>Chimaeriformes</taxon>
        <taxon>Callorhinchidae</taxon>
        <taxon>Callorhinchus</taxon>
    </lineage>
</organism>
<reference evidence="4" key="3">
    <citation type="journal article" date="2014" name="Nature">
        <title>Elephant shark genome provides unique insights into gnathostome evolution.</title>
        <authorList>
            <consortium name="International Elephant Shark Genome Sequencing Consortium"/>
            <person name="Venkatesh B."/>
            <person name="Lee A.P."/>
            <person name="Ravi V."/>
            <person name="Maurya A.K."/>
            <person name="Lian M.M."/>
            <person name="Swann J.B."/>
            <person name="Ohta Y."/>
            <person name="Flajnik M.F."/>
            <person name="Sutoh Y."/>
            <person name="Kasahara M."/>
            <person name="Hoon S."/>
            <person name="Gangu V."/>
            <person name="Roy S.W."/>
            <person name="Irimia M."/>
            <person name="Korzh V."/>
            <person name="Kondrychyn I."/>
            <person name="Lim Z.W."/>
            <person name="Tay B.H."/>
            <person name="Tohari S."/>
            <person name="Kong K.W."/>
            <person name="Ho S."/>
            <person name="Lorente-Galdos B."/>
            <person name="Quilez J."/>
            <person name="Marques-Bonet T."/>
            <person name="Raney B.J."/>
            <person name="Ingham P.W."/>
            <person name="Tay A."/>
            <person name="Hillier L.W."/>
            <person name="Minx P."/>
            <person name="Boehm T."/>
            <person name="Wilson R.K."/>
            <person name="Brenner S."/>
            <person name="Warren W.C."/>
        </authorList>
    </citation>
    <scope>NUCLEOTIDE SEQUENCE [LARGE SCALE GENOMIC DNA]</scope>
</reference>
<sequence>LQMTPETISCCDLSPDLIMDRKYYRIEQRKNWTEAHDYCRIYYTDLISIRSLEEHRLTSQMFNEDIPLWIGLYNSKGSITGWRWINGDEFNYTHWKDEEPTGLLDSVICVAVRNGQWFSDYCNKTYPFTCYNGIFSVEYYRIDQQKNWTEARDYCQNYHTDLISIGSPEEHSLISKLFDGDMPLWIGLYNINQTVDGWKWINGDRFSFAHWRDKEMNSGFGHLTSRCYLLSPEMNPPDRGYHLIDQRKSWSEARDYCRKQHTDLVSIRNSEEQKVFTSMFVRDVALWIGLYNNNRSETGWKWINGDKVNYTHWKEKEPNGYRGAMICVAVRNGMWFDDYCNHTYRFMCYKGN</sequence>
<dbReference type="PANTHER" id="PTHR45784:SF3">
    <property type="entry name" value="C-TYPE LECTIN DOMAIN FAMILY 4 MEMBER K-LIKE-RELATED"/>
    <property type="match status" value="1"/>
</dbReference>
<dbReference type="PANTHER" id="PTHR45784">
    <property type="entry name" value="C-TYPE LECTIN DOMAIN FAMILY 20 MEMBER A-RELATED"/>
    <property type="match status" value="1"/>
</dbReference>
<evidence type="ECO:0000313" key="4">
    <source>
        <dbReference type="Proteomes" id="UP000314986"/>
    </source>
</evidence>
<dbReference type="GeneTree" id="ENSGT01150000286973"/>
<name>A0A4W3HQU5_CALMI</name>
<dbReference type="InterPro" id="IPR016186">
    <property type="entry name" value="C-type_lectin-like/link_sf"/>
</dbReference>
<dbReference type="InterPro" id="IPR018378">
    <property type="entry name" value="C-type_lectin_CS"/>
</dbReference>
<dbReference type="PROSITE" id="PS00615">
    <property type="entry name" value="C_TYPE_LECTIN_1"/>
    <property type="match status" value="2"/>
</dbReference>
<dbReference type="InterPro" id="IPR016187">
    <property type="entry name" value="CTDL_fold"/>
</dbReference>
<dbReference type="SMART" id="SM00034">
    <property type="entry name" value="CLECT"/>
    <property type="match status" value="3"/>
</dbReference>
<dbReference type="PROSITE" id="PS50041">
    <property type="entry name" value="C_TYPE_LECTIN_2"/>
    <property type="match status" value="3"/>
</dbReference>
<feature type="domain" description="C-type lectin" evidence="2">
    <location>
        <begin position="18"/>
        <end position="131"/>
    </location>
</feature>
<dbReference type="Pfam" id="PF00059">
    <property type="entry name" value="Lectin_C"/>
    <property type="match status" value="3"/>
</dbReference>
<dbReference type="InterPro" id="IPR001304">
    <property type="entry name" value="C-type_lectin-like"/>
</dbReference>
<dbReference type="Gene3D" id="3.10.100.10">
    <property type="entry name" value="Mannose-Binding Protein A, subunit A"/>
    <property type="match status" value="3"/>
</dbReference>
<proteinExistence type="predicted"/>
<reference evidence="3" key="4">
    <citation type="submission" date="2025-08" db="UniProtKB">
        <authorList>
            <consortium name="Ensembl"/>
        </authorList>
    </citation>
    <scope>IDENTIFICATION</scope>
</reference>
<reference evidence="4" key="2">
    <citation type="journal article" date="2007" name="PLoS Biol.">
        <title>Survey sequencing and comparative analysis of the elephant shark (Callorhinchus milii) genome.</title>
        <authorList>
            <person name="Venkatesh B."/>
            <person name="Kirkness E.F."/>
            <person name="Loh Y.H."/>
            <person name="Halpern A.L."/>
            <person name="Lee A.P."/>
            <person name="Johnson J."/>
            <person name="Dandona N."/>
            <person name="Viswanathan L.D."/>
            <person name="Tay A."/>
            <person name="Venter J.C."/>
            <person name="Strausberg R.L."/>
            <person name="Brenner S."/>
        </authorList>
    </citation>
    <scope>NUCLEOTIDE SEQUENCE [LARGE SCALE GENOMIC DNA]</scope>
</reference>
<reference evidence="3" key="5">
    <citation type="submission" date="2025-09" db="UniProtKB">
        <authorList>
            <consortium name="Ensembl"/>
        </authorList>
    </citation>
    <scope>IDENTIFICATION</scope>
</reference>
<evidence type="ECO:0000256" key="1">
    <source>
        <dbReference type="ARBA" id="ARBA00023157"/>
    </source>
</evidence>
<accession>A0A4W3HQU5</accession>
<dbReference type="AlphaFoldDB" id="A0A4W3HQU5"/>
<feature type="domain" description="C-type lectin" evidence="2">
    <location>
        <begin position="139"/>
        <end position="230"/>
    </location>
</feature>
<keyword evidence="1" id="KW-1015">Disulfide bond</keyword>
<reference evidence="4" key="1">
    <citation type="journal article" date="2006" name="Science">
        <title>Ancient noncoding elements conserved in the human genome.</title>
        <authorList>
            <person name="Venkatesh B."/>
            <person name="Kirkness E.F."/>
            <person name="Loh Y.H."/>
            <person name="Halpern A.L."/>
            <person name="Lee A.P."/>
            <person name="Johnson J."/>
            <person name="Dandona N."/>
            <person name="Viswanathan L.D."/>
            <person name="Tay A."/>
            <person name="Venter J.C."/>
            <person name="Strausberg R.L."/>
            <person name="Brenner S."/>
        </authorList>
    </citation>
    <scope>NUCLEOTIDE SEQUENCE [LARGE SCALE GENOMIC DNA]</scope>
</reference>
<dbReference type="Proteomes" id="UP000314986">
    <property type="component" value="Unassembled WGS sequence"/>
</dbReference>
<dbReference type="SUPFAM" id="SSF56436">
    <property type="entry name" value="C-type lectin-like"/>
    <property type="match status" value="3"/>
</dbReference>
<dbReference type="CDD" id="cd00037">
    <property type="entry name" value="CLECT"/>
    <property type="match status" value="1"/>
</dbReference>
<evidence type="ECO:0000313" key="3">
    <source>
        <dbReference type="Ensembl" id="ENSCMIP00000018531.1"/>
    </source>
</evidence>